<evidence type="ECO:0000256" key="1">
    <source>
        <dbReference type="SAM" id="MobiDB-lite"/>
    </source>
</evidence>
<keyword evidence="2" id="KW-0472">Membrane</keyword>
<organism evidence="3">
    <name type="scientific">Cyanoptyche gloeocystis</name>
    <dbReference type="NCBI Taxonomy" id="77922"/>
    <lineage>
        <taxon>Eukaryota</taxon>
        <taxon>Glaucocystophyceae</taxon>
        <taxon>Glaucocystophyceae incertae sedis</taxon>
        <taxon>Cyanoptyche</taxon>
    </lineage>
</organism>
<proteinExistence type="predicted"/>
<protein>
    <submittedName>
        <fullName evidence="3">Uncharacterized protein</fullName>
    </submittedName>
</protein>
<keyword evidence="2" id="KW-0812">Transmembrane</keyword>
<evidence type="ECO:0000256" key="2">
    <source>
        <dbReference type="SAM" id="Phobius"/>
    </source>
</evidence>
<feature type="compositionally biased region" description="Polar residues" evidence="1">
    <location>
        <begin position="77"/>
        <end position="92"/>
    </location>
</feature>
<keyword evidence="2" id="KW-1133">Transmembrane helix</keyword>
<name>A0A7S2JKW8_9EUKA</name>
<dbReference type="AlphaFoldDB" id="A0A7S2JKW8"/>
<accession>A0A7S2JKW8</accession>
<gene>
    <name evidence="3" type="ORF">CGLO1086_LOCUS10</name>
</gene>
<feature type="region of interest" description="Disordered" evidence="1">
    <location>
        <begin position="69"/>
        <end position="94"/>
    </location>
</feature>
<sequence>MSDAAFCVVPCSLPSQSAVGTSLSGFLGSNVAVRNFARGSSLGMRSRQSPSFIGQDTRFFIIAAAKKKAKTSRRSPKSSGAQTPAFLSSGVQMPTGAAPFSPAAVSSKKGQKKRQLPSTGAMLSLVFIGTWVGIAGLIGLWIWAQTQKGGLFTPPN</sequence>
<reference evidence="3" key="1">
    <citation type="submission" date="2021-01" db="EMBL/GenBank/DDBJ databases">
        <authorList>
            <person name="Corre E."/>
            <person name="Pelletier E."/>
            <person name="Niang G."/>
            <person name="Scheremetjew M."/>
            <person name="Finn R."/>
            <person name="Kale V."/>
            <person name="Holt S."/>
            <person name="Cochrane G."/>
            <person name="Meng A."/>
            <person name="Brown T."/>
            <person name="Cohen L."/>
        </authorList>
    </citation>
    <scope>NUCLEOTIDE SEQUENCE</scope>
    <source>
        <strain evidence="3">SAG4.97</strain>
    </source>
</reference>
<feature type="transmembrane region" description="Helical" evidence="2">
    <location>
        <begin position="121"/>
        <end position="144"/>
    </location>
</feature>
<evidence type="ECO:0000313" key="3">
    <source>
        <dbReference type="EMBL" id="CAD9549495.1"/>
    </source>
</evidence>
<dbReference type="EMBL" id="HBGX01000018">
    <property type="protein sequence ID" value="CAD9549495.1"/>
    <property type="molecule type" value="Transcribed_RNA"/>
</dbReference>